<reference evidence="8 9" key="1">
    <citation type="submission" date="2023-10" db="EMBL/GenBank/DDBJ databases">
        <authorList>
            <person name="Maclean D."/>
            <person name="Macfadyen A."/>
        </authorList>
    </citation>
    <scope>NUCLEOTIDE SEQUENCE [LARGE SCALE GENOMIC DNA]</scope>
</reference>
<evidence type="ECO:0000256" key="4">
    <source>
        <dbReference type="RuleBase" id="RU361185"/>
    </source>
</evidence>
<accession>A0AAV1IFZ9</accession>
<protein>
    <submittedName>
        <fullName evidence="8">Uncharacterized protein</fullName>
    </submittedName>
</protein>
<dbReference type="GO" id="GO:0004553">
    <property type="term" value="F:hydrolase activity, hydrolyzing O-glycosyl compounds"/>
    <property type="evidence" value="ECO:0007669"/>
    <property type="project" value="InterPro"/>
</dbReference>
<feature type="domain" description="Glycosyl hydrolase family 31 C-terminal" evidence="7">
    <location>
        <begin position="718"/>
        <end position="802"/>
    </location>
</feature>
<dbReference type="Pfam" id="PF21365">
    <property type="entry name" value="Glyco_hydro_31_3rd"/>
    <property type="match status" value="1"/>
</dbReference>
<dbReference type="Gene3D" id="3.20.20.80">
    <property type="entry name" value="Glycosidases"/>
    <property type="match status" value="1"/>
</dbReference>
<dbReference type="Pfam" id="PF01055">
    <property type="entry name" value="Glyco_hydro_31_2nd"/>
    <property type="match status" value="1"/>
</dbReference>
<dbReference type="SUPFAM" id="SSF51445">
    <property type="entry name" value="(Trans)glycosidases"/>
    <property type="match status" value="1"/>
</dbReference>
<gene>
    <name evidence="8" type="ORF">CVIRNUC_008033</name>
</gene>
<evidence type="ECO:0000259" key="6">
    <source>
        <dbReference type="Pfam" id="PF01055"/>
    </source>
</evidence>
<evidence type="ECO:0000259" key="7">
    <source>
        <dbReference type="Pfam" id="PF21365"/>
    </source>
</evidence>
<evidence type="ECO:0000313" key="8">
    <source>
        <dbReference type="EMBL" id="CAK0784828.1"/>
    </source>
</evidence>
<comment type="caution">
    <text evidence="8">The sequence shown here is derived from an EMBL/GenBank/DDBJ whole genome shotgun (WGS) entry which is preliminary data.</text>
</comment>
<dbReference type="AlphaFoldDB" id="A0AAV1IFZ9"/>
<comment type="similarity">
    <text evidence="1 4">Belongs to the glycosyl hydrolase 31 family.</text>
</comment>
<dbReference type="Gene3D" id="2.60.40.1180">
    <property type="entry name" value="Golgi alpha-mannosidase II"/>
    <property type="match status" value="1"/>
</dbReference>
<keyword evidence="9" id="KW-1185">Reference proteome</keyword>
<proteinExistence type="inferred from homology"/>
<evidence type="ECO:0000256" key="3">
    <source>
        <dbReference type="ARBA" id="ARBA00023295"/>
    </source>
</evidence>
<keyword evidence="2 4" id="KW-0378">Hydrolase</keyword>
<evidence type="ECO:0000256" key="1">
    <source>
        <dbReference type="ARBA" id="ARBA00007806"/>
    </source>
</evidence>
<dbReference type="Proteomes" id="UP001314263">
    <property type="component" value="Unassembled WGS sequence"/>
</dbReference>
<evidence type="ECO:0000256" key="5">
    <source>
        <dbReference type="SAM" id="MobiDB-lite"/>
    </source>
</evidence>
<keyword evidence="3 4" id="KW-0326">Glycosidase</keyword>
<dbReference type="EMBL" id="CAUYUE010000011">
    <property type="protein sequence ID" value="CAK0784828.1"/>
    <property type="molecule type" value="Genomic_DNA"/>
</dbReference>
<evidence type="ECO:0000313" key="9">
    <source>
        <dbReference type="Proteomes" id="UP001314263"/>
    </source>
</evidence>
<dbReference type="GO" id="GO:0005975">
    <property type="term" value="P:carbohydrate metabolic process"/>
    <property type="evidence" value="ECO:0007669"/>
    <property type="project" value="InterPro"/>
</dbReference>
<dbReference type="SUPFAM" id="SSF51011">
    <property type="entry name" value="Glycosyl hydrolase domain"/>
    <property type="match status" value="1"/>
</dbReference>
<feature type="domain" description="Glycoside hydrolase family 31 TIM barrel" evidence="6">
    <location>
        <begin position="412"/>
        <end position="700"/>
    </location>
</feature>
<dbReference type="PANTHER" id="PTHR43053">
    <property type="entry name" value="GLYCOSIDASE FAMILY 31"/>
    <property type="match status" value="1"/>
</dbReference>
<evidence type="ECO:0000256" key="2">
    <source>
        <dbReference type="ARBA" id="ARBA00022801"/>
    </source>
</evidence>
<dbReference type="InterPro" id="IPR017853">
    <property type="entry name" value="GH"/>
</dbReference>
<dbReference type="InterPro" id="IPR013780">
    <property type="entry name" value="Glyco_hydro_b"/>
</dbReference>
<feature type="region of interest" description="Disordered" evidence="5">
    <location>
        <begin position="35"/>
        <end position="67"/>
    </location>
</feature>
<sequence length="817" mass="90337">MKTRAEVFRLSSEVSSPRVHSLAGSRARIAAVPSAYAHSPSAPPPLHRRNSESDVASTSSRLGRVSTDNLRGLEAGTSAASQAPSTSLQWHSRLHLESEGVEQFTLNSSGEFFLVRKTEQSRQKHNIVSHGSITLPVGVGPETFQVERQVFDGQHLVEAHATWGAASAPVARLSVCSAKIASSRYDWCKGIEGGYAVDYRVHKTAATQAELKIDIDSAGHWFGGGHLMRQLWPLNRASLETGPFFPFDNGPNGVNTLVAPQWLTSRGLLVMTDPDTPFLHVGMNAPRADREDGWIQRSWGVGVQNMAREYLPRSALARASGDGMLRLQARSSYKCHLMQHPLHDWMPAAFPMAASADPEAEHAWTSMRVALCAADDAKAACQLALKTMTPPKLSPSKDLLEAPIWTTWARYFSRVNEAKVLKYAHEIASRGLQRSVMEIDDRWQSAYGDLTFDAAKFPDAPGMVRQLHAMGFKVTVWVMPFVEENSAAYRDGSAKGYFVTSATPGLFMKPGFFRWWNTAPVVALDVTNPEAVAWFVHRLRSLQQETGIDGFKFDAGEPCFLPQQFRTHAPIASPIEYTRLWVSEVAGQFQGGVCEVRTGHKTQGVAIFTRMGDRFSTWDVSNGLQSIIPTLLTSSVAGYPFCLPDMIGGNAYFGQKPTHELMVRWTQLNALMPALQFSVAPWDLSEETAKLCAQAVALRRKVTGKLHALAEEAAATLTPIARPMWWLDPRDEATFTIHDQFALGDDLIVAPVVERGATTRDIYLTQGRWRDPFAEASDQTWEGPCWLQSFPAPLNKLPCFERIQTTNAYPTSVFHDS</sequence>
<dbReference type="InterPro" id="IPR000322">
    <property type="entry name" value="Glyco_hydro_31_TIM"/>
</dbReference>
<dbReference type="InterPro" id="IPR048395">
    <property type="entry name" value="Glyco_hydro_31_C"/>
</dbReference>
<dbReference type="CDD" id="cd06592">
    <property type="entry name" value="GH31_NET37"/>
    <property type="match status" value="1"/>
</dbReference>
<dbReference type="InterPro" id="IPR050985">
    <property type="entry name" value="Alpha-glycosidase_related"/>
</dbReference>
<feature type="compositionally biased region" description="Polar residues" evidence="5">
    <location>
        <begin position="53"/>
        <end position="67"/>
    </location>
</feature>
<dbReference type="PANTHER" id="PTHR43053:SF4">
    <property type="entry name" value="MYOGENESIS-REGULATING GLYCOSIDASE"/>
    <property type="match status" value="1"/>
</dbReference>
<organism evidence="8 9">
    <name type="scientific">Coccomyxa viridis</name>
    <dbReference type="NCBI Taxonomy" id="1274662"/>
    <lineage>
        <taxon>Eukaryota</taxon>
        <taxon>Viridiplantae</taxon>
        <taxon>Chlorophyta</taxon>
        <taxon>core chlorophytes</taxon>
        <taxon>Trebouxiophyceae</taxon>
        <taxon>Trebouxiophyceae incertae sedis</taxon>
        <taxon>Coccomyxaceae</taxon>
        <taxon>Coccomyxa</taxon>
    </lineage>
</organism>
<name>A0AAV1IFZ9_9CHLO</name>